<dbReference type="PANTHER" id="PTHR30456">
    <property type="entry name" value="PYRIDOXINE 5'-PHOSPHATE SYNTHASE"/>
    <property type="match status" value="1"/>
</dbReference>
<dbReference type="Proteomes" id="UP000886829">
    <property type="component" value="Unassembled WGS sequence"/>
</dbReference>
<dbReference type="AlphaFoldDB" id="A0A9D1WDV7"/>
<accession>A0A9D1WDV7</accession>
<feature type="binding site" evidence="4">
    <location>
        <position position="20"/>
    </location>
    <ligand>
        <name>3-amino-2-oxopropyl phosphate</name>
        <dbReference type="ChEBI" id="CHEBI:57279"/>
    </ligand>
</feature>
<reference evidence="6" key="2">
    <citation type="submission" date="2021-04" db="EMBL/GenBank/DDBJ databases">
        <authorList>
            <person name="Gilroy R."/>
        </authorList>
    </citation>
    <scope>NUCLEOTIDE SEQUENCE</scope>
    <source>
        <strain evidence="6">USASDec5-558</strain>
    </source>
</reference>
<dbReference type="InterPro" id="IPR036130">
    <property type="entry name" value="Pyridoxine-5'_phos_synth"/>
</dbReference>
<organism evidence="6 7">
    <name type="scientific">Candidatus Anaerobiospirillum pullistercoris</name>
    <dbReference type="NCBI Taxonomy" id="2838452"/>
    <lineage>
        <taxon>Bacteria</taxon>
        <taxon>Pseudomonadati</taxon>
        <taxon>Pseudomonadota</taxon>
        <taxon>Gammaproteobacteria</taxon>
        <taxon>Aeromonadales</taxon>
        <taxon>Succinivibrionaceae</taxon>
        <taxon>Anaerobiospirillum</taxon>
    </lineage>
</organism>
<keyword evidence="3 4" id="KW-0664">Pyridoxine biosynthesis</keyword>
<gene>
    <name evidence="4 6" type="primary">pdxJ</name>
    <name evidence="6" type="ORF">H9850_03205</name>
</gene>
<feature type="binding site" evidence="4">
    <location>
        <begin position="11"/>
        <end position="12"/>
    </location>
    <ligand>
        <name>1-deoxy-D-xylulose 5-phosphate</name>
        <dbReference type="ChEBI" id="CHEBI:57792"/>
    </ligand>
</feature>
<name>A0A9D1WDV7_9GAMM</name>
<feature type="binding site" evidence="4">
    <location>
        <position position="9"/>
    </location>
    <ligand>
        <name>3-amino-2-oxopropyl phosphate</name>
        <dbReference type="ChEBI" id="CHEBI:57279"/>
    </ligand>
</feature>
<comment type="subunit">
    <text evidence="4">Homooctamer; tetramer of dimers.</text>
</comment>
<dbReference type="SUPFAM" id="SSF63892">
    <property type="entry name" value="Pyridoxine 5'-phosphate synthase"/>
    <property type="match status" value="1"/>
</dbReference>
<feature type="binding site" evidence="4">
    <location>
        <position position="102"/>
    </location>
    <ligand>
        <name>1-deoxy-D-xylulose 5-phosphate</name>
        <dbReference type="ChEBI" id="CHEBI:57792"/>
    </ligand>
</feature>
<dbReference type="HAMAP" id="MF_00279">
    <property type="entry name" value="PdxJ"/>
    <property type="match status" value="1"/>
</dbReference>
<dbReference type="GO" id="GO:0033856">
    <property type="term" value="F:pyridoxine 5'-phosphate synthase activity"/>
    <property type="evidence" value="ECO:0007669"/>
    <property type="project" value="UniProtKB-UniRule"/>
</dbReference>
<evidence type="ECO:0000256" key="2">
    <source>
        <dbReference type="ARBA" id="ARBA00022679"/>
    </source>
</evidence>
<dbReference type="EMBL" id="DXEV01000063">
    <property type="protein sequence ID" value="HIX56462.1"/>
    <property type="molecule type" value="Genomic_DNA"/>
</dbReference>
<dbReference type="GO" id="GO:0008615">
    <property type="term" value="P:pyridoxine biosynthetic process"/>
    <property type="evidence" value="ECO:0007669"/>
    <property type="project" value="UniProtKB-UniRule"/>
</dbReference>
<dbReference type="CDD" id="cd00003">
    <property type="entry name" value="PNPsynthase"/>
    <property type="match status" value="1"/>
</dbReference>
<feature type="site" description="Transition state stabilizer" evidence="4">
    <location>
        <position position="153"/>
    </location>
</feature>
<evidence type="ECO:0000313" key="6">
    <source>
        <dbReference type="EMBL" id="HIX56462.1"/>
    </source>
</evidence>
<feature type="binding site" evidence="4">
    <location>
        <position position="52"/>
    </location>
    <ligand>
        <name>1-deoxy-D-xylulose 5-phosphate</name>
        <dbReference type="ChEBI" id="CHEBI:57792"/>
    </ligand>
</feature>
<dbReference type="NCBIfam" id="TIGR00559">
    <property type="entry name" value="pdxJ"/>
    <property type="match status" value="1"/>
</dbReference>
<comment type="similarity">
    <text evidence="4">Belongs to the PNP synthase family.</text>
</comment>
<evidence type="ECO:0000256" key="5">
    <source>
        <dbReference type="NCBIfam" id="TIGR00559"/>
    </source>
</evidence>
<evidence type="ECO:0000256" key="3">
    <source>
        <dbReference type="ARBA" id="ARBA00023096"/>
    </source>
</evidence>
<proteinExistence type="inferred from homology"/>
<evidence type="ECO:0000256" key="1">
    <source>
        <dbReference type="ARBA" id="ARBA00022490"/>
    </source>
</evidence>
<feature type="active site" description="Proton acceptor" evidence="4">
    <location>
        <position position="72"/>
    </location>
</feature>
<evidence type="ECO:0000256" key="4">
    <source>
        <dbReference type="HAMAP-Rule" id="MF_00279"/>
    </source>
</evidence>
<dbReference type="Gene3D" id="3.20.20.70">
    <property type="entry name" value="Aldolase class I"/>
    <property type="match status" value="1"/>
</dbReference>
<feature type="active site" description="Proton acceptor" evidence="4">
    <location>
        <position position="45"/>
    </location>
</feature>
<feature type="active site" description="Proton donor" evidence="4">
    <location>
        <position position="193"/>
    </location>
</feature>
<dbReference type="InterPro" id="IPR013785">
    <property type="entry name" value="Aldolase_TIM"/>
</dbReference>
<reference evidence="6" key="1">
    <citation type="journal article" date="2021" name="PeerJ">
        <title>Extensive microbial diversity within the chicken gut microbiome revealed by metagenomics and culture.</title>
        <authorList>
            <person name="Gilroy R."/>
            <person name="Ravi A."/>
            <person name="Getino M."/>
            <person name="Pursley I."/>
            <person name="Horton D.L."/>
            <person name="Alikhan N.F."/>
            <person name="Baker D."/>
            <person name="Gharbi K."/>
            <person name="Hall N."/>
            <person name="Watson M."/>
            <person name="Adriaenssens E.M."/>
            <person name="Foster-Nyarko E."/>
            <person name="Jarju S."/>
            <person name="Secka A."/>
            <person name="Antonio M."/>
            <person name="Oren A."/>
            <person name="Chaudhuri R.R."/>
            <person name="La Ragione R."/>
            <person name="Hildebrand F."/>
            <person name="Pallen M.J."/>
        </authorList>
    </citation>
    <scope>NUCLEOTIDE SEQUENCE</scope>
    <source>
        <strain evidence="6">USASDec5-558</strain>
    </source>
</reference>
<keyword evidence="1 4" id="KW-0963">Cytoplasm</keyword>
<dbReference type="GO" id="GO:0005829">
    <property type="term" value="C:cytosol"/>
    <property type="evidence" value="ECO:0007669"/>
    <property type="project" value="TreeGrafter"/>
</dbReference>
<dbReference type="Pfam" id="PF03740">
    <property type="entry name" value="PdxJ"/>
    <property type="match status" value="1"/>
</dbReference>
<feature type="binding site" evidence="4">
    <location>
        <position position="47"/>
    </location>
    <ligand>
        <name>1-deoxy-D-xylulose 5-phosphate</name>
        <dbReference type="ChEBI" id="CHEBI:57792"/>
    </ligand>
</feature>
<evidence type="ECO:0000313" key="7">
    <source>
        <dbReference type="Proteomes" id="UP000886829"/>
    </source>
</evidence>
<feature type="binding site" evidence="4">
    <location>
        <position position="194"/>
    </location>
    <ligand>
        <name>3-amino-2-oxopropyl phosphate</name>
        <dbReference type="ChEBI" id="CHEBI:57279"/>
    </ligand>
</feature>
<comment type="subcellular location">
    <subcellularLocation>
        <location evidence="4">Cytoplasm</location>
    </subcellularLocation>
</comment>
<sequence>MRNIYLGVNIDHVATVRNARGVSYPDPVTACALAELGGADSITTHLREDRRHITDRDVRIIRETVQTKLNLEMAINDDVMGIAVALAPQAACLVPERRQEITTEGGLEVAHDQSKVGAAVERLTKVGTVVSLFIDPVKEQIDAAKIVGAPYVEFHTGAYANAKTEQERLEKLEQLRDMAAYASSKGLHVNSGHGLTYENVAPIAAIPEMEELNIGHSIIARAIFVGLPTAVQEMKKIMQDARRFPCTYH</sequence>
<dbReference type="NCBIfam" id="NF003625">
    <property type="entry name" value="PRK05265.1-3"/>
    <property type="match status" value="1"/>
</dbReference>
<dbReference type="InterPro" id="IPR004569">
    <property type="entry name" value="PyrdxlP_synth_PdxJ"/>
</dbReference>
<dbReference type="NCBIfam" id="NF003623">
    <property type="entry name" value="PRK05265.1-1"/>
    <property type="match status" value="1"/>
</dbReference>
<comment type="pathway">
    <text evidence="4">Cofactor biosynthesis; pyridoxine 5'-phosphate biosynthesis; pyridoxine 5'-phosphate from D-erythrose 4-phosphate: step 5/5.</text>
</comment>
<dbReference type="PANTHER" id="PTHR30456:SF0">
    <property type="entry name" value="PYRIDOXINE 5'-PHOSPHATE SYNTHASE"/>
    <property type="match status" value="1"/>
</dbReference>
<comment type="catalytic activity">
    <reaction evidence="4">
        <text>3-amino-2-oxopropyl phosphate + 1-deoxy-D-xylulose 5-phosphate = pyridoxine 5'-phosphate + phosphate + 2 H2O + H(+)</text>
        <dbReference type="Rhea" id="RHEA:15265"/>
        <dbReference type="ChEBI" id="CHEBI:15377"/>
        <dbReference type="ChEBI" id="CHEBI:15378"/>
        <dbReference type="ChEBI" id="CHEBI:43474"/>
        <dbReference type="ChEBI" id="CHEBI:57279"/>
        <dbReference type="ChEBI" id="CHEBI:57792"/>
        <dbReference type="ChEBI" id="CHEBI:58589"/>
        <dbReference type="EC" id="2.6.99.2"/>
    </reaction>
</comment>
<dbReference type="NCBIfam" id="NF003627">
    <property type="entry name" value="PRK05265.1-5"/>
    <property type="match status" value="1"/>
</dbReference>
<dbReference type="EC" id="2.6.99.2" evidence="4 5"/>
<feature type="binding site" evidence="4">
    <location>
        <begin position="215"/>
        <end position="216"/>
    </location>
    <ligand>
        <name>3-amino-2-oxopropyl phosphate</name>
        <dbReference type="ChEBI" id="CHEBI:57279"/>
    </ligand>
</feature>
<keyword evidence="2 4" id="KW-0808">Transferase</keyword>
<protein>
    <recommendedName>
        <fullName evidence="4 5">Pyridoxine 5'-phosphate synthase</fullName>
        <shortName evidence="4">PNP synthase</shortName>
        <ecNumber evidence="4 5">2.6.99.2</ecNumber>
    </recommendedName>
</protein>
<comment type="caution">
    <text evidence="6">The sequence shown here is derived from an EMBL/GenBank/DDBJ whole genome shotgun (WGS) entry which is preliminary data.</text>
</comment>
<comment type="function">
    <text evidence="4">Catalyzes the complicated ring closure reaction between the two acyclic compounds 1-deoxy-D-xylulose-5-phosphate (DXP) and 3-amino-2-oxopropyl phosphate (1-amino-acetone-3-phosphate or AAP) to form pyridoxine 5'-phosphate (PNP) and inorganic phosphate.</text>
</comment>